<dbReference type="InterPro" id="IPR036388">
    <property type="entry name" value="WH-like_DNA-bd_sf"/>
</dbReference>
<dbReference type="Gene3D" id="3.30.460.10">
    <property type="entry name" value="Beta Polymerase, domain 2"/>
    <property type="match status" value="1"/>
</dbReference>
<dbReference type="AlphaFoldDB" id="A0A1S2LP82"/>
<comment type="caution">
    <text evidence="4">The sequence shown here is derived from an EMBL/GenBank/DDBJ whole genome shotgun (WGS) entry which is preliminary data.</text>
</comment>
<evidence type="ECO:0008006" key="6">
    <source>
        <dbReference type="Google" id="ProtNLM"/>
    </source>
</evidence>
<dbReference type="Pfam" id="PF22339">
    <property type="entry name" value="YgxA-like_sub_bind"/>
    <property type="match status" value="1"/>
</dbReference>
<dbReference type="EMBL" id="MLQQ01000008">
    <property type="protein sequence ID" value="OIJ14291.1"/>
    <property type="molecule type" value="Genomic_DNA"/>
</dbReference>
<dbReference type="Proteomes" id="UP000180098">
    <property type="component" value="Unassembled WGS sequence"/>
</dbReference>
<evidence type="ECO:0000259" key="2">
    <source>
        <dbReference type="Pfam" id="PF18576"/>
    </source>
</evidence>
<dbReference type="Gene3D" id="1.20.120.330">
    <property type="entry name" value="Nucleotidyltransferases domain 2"/>
    <property type="match status" value="1"/>
</dbReference>
<feature type="domain" description="Nucleotidyltransferase-like" evidence="1">
    <location>
        <begin position="1"/>
        <end position="118"/>
    </location>
</feature>
<keyword evidence="5" id="KW-1185">Reference proteome</keyword>
<dbReference type="RefSeq" id="WP_071312648.1">
    <property type="nucleotide sequence ID" value="NZ_MLQQ01000008.1"/>
</dbReference>
<dbReference type="Pfam" id="PF14540">
    <property type="entry name" value="NTF-like"/>
    <property type="match status" value="1"/>
</dbReference>
<dbReference type="InterPro" id="IPR054515">
    <property type="entry name" value="YgxA-like_substrate-bd"/>
</dbReference>
<dbReference type="InterPro" id="IPR043519">
    <property type="entry name" value="NT_sf"/>
</dbReference>
<evidence type="ECO:0000313" key="4">
    <source>
        <dbReference type="EMBL" id="OIJ14291.1"/>
    </source>
</evidence>
<dbReference type="InterPro" id="IPR029348">
    <property type="entry name" value="NTF-like"/>
</dbReference>
<dbReference type="OrthoDB" id="2350973at2"/>
<organism evidence="4 5">
    <name type="scientific">Anaerobacillus arseniciselenatis</name>
    <dbReference type="NCBI Taxonomy" id="85682"/>
    <lineage>
        <taxon>Bacteria</taxon>
        <taxon>Bacillati</taxon>
        <taxon>Bacillota</taxon>
        <taxon>Bacilli</taxon>
        <taxon>Bacillales</taxon>
        <taxon>Bacillaceae</taxon>
        <taxon>Anaerobacillus</taxon>
    </lineage>
</organism>
<feature type="domain" description="YgxA-like substrate binding" evidence="3">
    <location>
        <begin position="120"/>
        <end position="218"/>
    </location>
</feature>
<evidence type="ECO:0000259" key="3">
    <source>
        <dbReference type="Pfam" id="PF22339"/>
    </source>
</evidence>
<name>A0A1S2LP82_9BACI</name>
<dbReference type="Pfam" id="PF18576">
    <property type="entry name" value="HTH_52"/>
    <property type="match status" value="1"/>
</dbReference>
<gene>
    <name evidence="4" type="ORF">BKP35_06925</name>
</gene>
<evidence type="ECO:0000313" key="5">
    <source>
        <dbReference type="Proteomes" id="UP000180098"/>
    </source>
</evidence>
<feature type="domain" description="YgxA-like helix-turn-helix" evidence="2">
    <location>
        <begin position="224"/>
        <end position="286"/>
    </location>
</feature>
<dbReference type="Gene3D" id="1.10.10.10">
    <property type="entry name" value="Winged helix-like DNA-binding domain superfamily/Winged helix DNA-binding domain"/>
    <property type="match status" value="1"/>
</dbReference>
<evidence type="ECO:0000259" key="1">
    <source>
        <dbReference type="Pfam" id="PF14540"/>
    </source>
</evidence>
<reference evidence="4 5" key="1">
    <citation type="submission" date="2016-10" db="EMBL/GenBank/DDBJ databases">
        <title>Draft genome sequences of four alkaliphilic bacteria belonging to the Anaerobacillus genus.</title>
        <authorList>
            <person name="Bassil N.M."/>
            <person name="Lloyd J.R."/>
        </authorList>
    </citation>
    <scope>NUCLEOTIDE SEQUENCE [LARGE SCALE GENOMIC DNA]</scope>
    <source>
        <strain evidence="4 5">DSM 15340</strain>
    </source>
</reference>
<accession>A0A1S2LP82</accession>
<proteinExistence type="predicted"/>
<protein>
    <recommendedName>
        <fullName evidence="6">Nucleotidyltransferase-like domain-containing protein</fullName>
    </recommendedName>
</protein>
<sequence length="288" mass="33400">MDRLLSYINEGKEYGENTHGILMVSKDVDDVTKKCNEFDSVILIISKGVAPFTVRHFNVSNETVEVHEINQDEIKKTLITGNNRRLVDWLLNGRVIFEKNEYITRLQRSIAEFPIEDRKYKMTIEFSKLIRRYVDGNKLFVQGHFLDAFNSILHSLHHLARLSVIEHGYYPEVTVWDQVKQTEPEIYKLYHELVVGEESLEKRLELLLIANNFALTSKTKIGASHLLELMKDAGEALSIEKLSKHNEVSEYATDLVVLVDYLVQKGFVDIVKKQVDNESVFERLYIVK</sequence>
<dbReference type="InterPro" id="IPR041143">
    <property type="entry name" value="YgxA_HTH"/>
</dbReference>